<organism evidence="4 5">
    <name type="scientific">Desulfolithobacter dissulfuricans</name>
    <dbReference type="NCBI Taxonomy" id="2795293"/>
    <lineage>
        <taxon>Bacteria</taxon>
        <taxon>Pseudomonadati</taxon>
        <taxon>Thermodesulfobacteriota</taxon>
        <taxon>Desulfobulbia</taxon>
        <taxon>Desulfobulbales</taxon>
        <taxon>Desulfobulbaceae</taxon>
        <taxon>Desulfolithobacter</taxon>
    </lineage>
</organism>
<proteinExistence type="predicted"/>
<keyword evidence="5" id="KW-1185">Reference proteome</keyword>
<dbReference type="Proteomes" id="UP001063350">
    <property type="component" value="Chromosome"/>
</dbReference>
<sequence>MKHRILVVDDEEQIRSMLTQMLEQEGYEVHTAENGEQGMDLVCRHAFDLVITDMIMPVKDGLKFIMELVRDYPDLKILAISGGGAIKAERYLTMAGYLGDIATLEKPFKRETLLDMVREQLDKV</sequence>
<name>A0A915TXU6_9BACT</name>
<dbReference type="GO" id="GO:0000160">
    <property type="term" value="P:phosphorelay signal transduction system"/>
    <property type="evidence" value="ECO:0007669"/>
    <property type="project" value="InterPro"/>
</dbReference>
<dbReference type="Pfam" id="PF00072">
    <property type="entry name" value="Response_reg"/>
    <property type="match status" value="1"/>
</dbReference>
<gene>
    <name evidence="4" type="ORF">GF1_01320</name>
</gene>
<dbReference type="AlphaFoldDB" id="A0A915TXU6"/>
<dbReference type="KEGG" id="ddu:GF1_01320"/>
<feature type="domain" description="Response regulatory" evidence="3">
    <location>
        <begin position="4"/>
        <end position="121"/>
    </location>
</feature>
<dbReference type="InterPro" id="IPR050595">
    <property type="entry name" value="Bact_response_regulator"/>
</dbReference>
<dbReference type="RefSeq" id="WP_267927698.1">
    <property type="nucleotide sequence ID" value="NZ_AP024233.1"/>
</dbReference>
<dbReference type="SUPFAM" id="SSF52172">
    <property type="entry name" value="CheY-like"/>
    <property type="match status" value="1"/>
</dbReference>
<dbReference type="EMBL" id="AP024233">
    <property type="protein sequence ID" value="BCO07756.1"/>
    <property type="molecule type" value="Genomic_DNA"/>
</dbReference>
<evidence type="ECO:0000313" key="4">
    <source>
        <dbReference type="EMBL" id="BCO07756.1"/>
    </source>
</evidence>
<keyword evidence="1 2" id="KW-0597">Phosphoprotein</keyword>
<accession>A0A915TXU6</accession>
<evidence type="ECO:0000259" key="3">
    <source>
        <dbReference type="PROSITE" id="PS50110"/>
    </source>
</evidence>
<feature type="modified residue" description="4-aspartylphosphate" evidence="2">
    <location>
        <position position="53"/>
    </location>
</feature>
<dbReference type="PANTHER" id="PTHR44591">
    <property type="entry name" value="STRESS RESPONSE REGULATOR PROTEIN 1"/>
    <property type="match status" value="1"/>
</dbReference>
<evidence type="ECO:0000313" key="5">
    <source>
        <dbReference type="Proteomes" id="UP001063350"/>
    </source>
</evidence>
<dbReference type="PROSITE" id="PS50110">
    <property type="entry name" value="RESPONSE_REGULATORY"/>
    <property type="match status" value="1"/>
</dbReference>
<dbReference type="PANTHER" id="PTHR44591:SF23">
    <property type="entry name" value="CHEY SUBFAMILY"/>
    <property type="match status" value="1"/>
</dbReference>
<dbReference type="SMART" id="SM00448">
    <property type="entry name" value="REC"/>
    <property type="match status" value="1"/>
</dbReference>
<reference evidence="4" key="1">
    <citation type="submission" date="2020-12" db="EMBL/GenBank/DDBJ databases">
        <title>Desulfobium dissulfuricans gen. nov., sp. nov., a novel mesophilic, sulfate-reducing bacterium isolated from a deep-sea hydrothermal vent.</title>
        <authorList>
            <person name="Hashimoto Y."/>
            <person name="Tame A."/>
            <person name="Sawayama S."/>
            <person name="Miyazaki J."/>
            <person name="Takai K."/>
            <person name="Nakagawa S."/>
        </authorList>
    </citation>
    <scope>NUCLEOTIDE SEQUENCE</scope>
    <source>
        <strain evidence="4">GF1</strain>
    </source>
</reference>
<evidence type="ECO:0000256" key="1">
    <source>
        <dbReference type="ARBA" id="ARBA00022553"/>
    </source>
</evidence>
<dbReference type="InterPro" id="IPR001789">
    <property type="entry name" value="Sig_transdc_resp-reg_receiver"/>
</dbReference>
<dbReference type="InterPro" id="IPR011006">
    <property type="entry name" value="CheY-like_superfamily"/>
</dbReference>
<evidence type="ECO:0000256" key="2">
    <source>
        <dbReference type="PROSITE-ProRule" id="PRU00169"/>
    </source>
</evidence>
<protein>
    <submittedName>
        <fullName evidence="4">Transcriptional regulator</fullName>
    </submittedName>
</protein>
<dbReference type="Gene3D" id="3.40.50.2300">
    <property type="match status" value="1"/>
</dbReference>